<dbReference type="PROSITE" id="PS50109">
    <property type="entry name" value="HIS_KIN"/>
    <property type="match status" value="1"/>
</dbReference>
<keyword evidence="4" id="KW-0808">Transferase</keyword>
<dbReference type="SUPFAM" id="SSF55874">
    <property type="entry name" value="ATPase domain of HSP90 chaperone/DNA topoisomerase II/histidine kinase"/>
    <property type="match status" value="1"/>
</dbReference>
<dbReference type="PROSITE" id="PS50113">
    <property type="entry name" value="PAC"/>
    <property type="match status" value="1"/>
</dbReference>
<keyword evidence="7" id="KW-0175">Coiled coil</keyword>
<dbReference type="Proteomes" id="UP000075635">
    <property type="component" value="Unassembled WGS sequence"/>
</dbReference>
<dbReference type="Pfam" id="PF08448">
    <property type="entry name" value="PAS_4"/>
    <property type="match status" value="1"/>
</dbReference>
<evidence type="ECO:0000256" key="5">
    <source>
        <dbReference type="ARBA" id="ARBA00022777"/>
    </source>
</evidence>
<keyword evidence="6" id="KW-0472">Membrane</keyword>
<dbReference type="GO" id="GO:0030295">
    <property type="term" value="F:protein kinase activator activity"/>
    <property type="evidence" value="ECO:0007669"/>
    <property type="project" value="TreeGrafter"/>
</dbReference>
<dbReference type="SUPFAM" id="SSF47384">
    <property type="entry name" value="Homodimeric domain of signal transducing histidine kinase"/>
    <property type="match status" value="1"/>
</dbReference>
<dbReference type="Gene3D" id="3.30.565.10">
    <property type="entry name" value="Histidine kinase-like ATPase, C-terminal domain"/>
    <property type="match status" value="1"/>
</dbReference>
<dbReference type="EMBL" id="JEMB01001969">
    <property type="protein sequence ID" value="KYF84205.1"/>
    <property type="molecule type" value="Genomic_DNA"/>
</dbReference>
<dbReference type="PRINTS" id="PR00344">
    <property type="entry name" value="BCTRLSENSOR"/>
</dbReference>
<evidence type="ECO:0000313" key="12">
    <source>
        <dbReference type="Proteomes" id="UP000075635"/>
    </source>
</evidence>
<feature type="domain" description="PAC" evidence="10">
    <location>
        <begin position="218"/>
        <end position="270"/>
    </location>
</feature>
<dbReference type="Gene3D" id="3.30.450.20">
    <property type="entry name" value="PAS domain"/>
    <property type="match status" value="2"/>
</dbReference>
<dbReference type="SMART" id="SM00388">
    <property type="entry name" value="HisKA"/>
    <property type="match status" value="1"/>
</dbReference>
<evidence type="ECO:0000256" key="3">
    <source>
        <dbReference type="ARBA" id="ARBA00022553"/>
    </source>
</evidence>
<dbReference type="CDD" id="cd00130">
    <property type="entry name" value="PAS"/>
    <property type="match status" value="2"/>
</dbReference>
<dbReference type="PROSITE" id="PS50112">
    <property type="entry name" value="PAS"/>
    <property type="match status" value="1"/>
</dbReference>
<dbReference type="Pfam" id="PF02518">
    <property type="entry name" value="HATPase_c"/>
    <property type="match status" value="1"/>
</dbReference>
<dbReference type="NCBIfam" id="TIGR00229">
    <property type="entry name" value="sensory_box"/>
    <property type="match status" value="2"/>
</dbReference>
<organism evidence="11 12">
    <name type="scientific">Sorangium cellulosum</name>
    <name type="common">Polyangium cellulosum</name>
    <dbReference type="NCBI Taxonomy" id="56"/>
    <lineage>
        <taxon>Bacteria</taxon>
        <taxon>Pseudomonadati</taxon>
        <taxon>Myxococcota</taxon>
        <taxon>Polyangia</taxon>
        <taxon>Polyangiales</taxon>
        <taxon>Polyangiaceae</taxon>
        <taxon>Sorangium</taxon>
    </lineage>
</organism>
<feature type="domain" description="PAS" evidence="9">
    <location>
        <begin position="145"/>
        <end position="190"/>
    </location>
</feature>
<feature type="coiled-coil region" evidence="7">
    <location>
        <begin position="128"/>
        <end position="155"/>
    </location>
</feature>
<dbReference type="InterPro" id="IPR003594">
    <property type="entry name" value="HATPase_dom"/>
</dbReference>
<dbReference type="CDD" id="cd00075">
    <property type="entry name" value="HATPase"/>
    <property type="match status" value="1"/>
</dbReference>
<dbReference type="Pfam" id="PF00512">
    <property type="entry name" value="HisKA"/>
    <property type="match status" value="1"/>
</dbReference>
<dbReference type="EC" id="2.7.13.3" evidence="2"/>
<keyword evidence="5" id="KW-0418">Kinase</keyword>
<proteinExistence type="predicted"/>
<dbReference type="SUPFAM" id="SSF55785">
    <property type="entry name" value="PYP-like sensor domain (PAS domain)"/>
    <property type="match status" value="2"/>
</dbReference>
<dbReference type="InterPro" id="IPR013656">
    <property type="entry name" value="PAS_4"/>
</dbReference>
<keyword evidence="3" id="KW-0597">Phosphoprotein</keyword>
<evidence type="ECO:0000313" key="11">
    <source>
        <dbReference type="EMBL" id="KYF84205.1"/>
    </source>
</evidence>
<evidence type="ECO:0000256" key="4">
    <source>
        <dbReference type="ARBA" id="ARBA00022679"/>
    </source>
</evidence>
<dbReference type="GO" id="GO:0016020">
    <property type="term" value="C:membrane"/>
    <property type="evidence" value="ECO:0007669"/>
    <property type="project" value="UniProtKB-SubCell"/>
</dbReference>
<dbReference type="InterPro" id="IPR035965">
    <property type="entry name" value="PAS-like_dom_sf"/>
</dbReference>
<dbReference type="PANTHER" id="PTHR42878">
    <property type="entry name" value="TWO-COMPONENT HISTIDINE KINASE"/>
    <property type="match status" value="1"/>
</dbReference>
<gene>
    <name evidence="11" type="ORF">BE17_08050</name>
</gene>
<feature type="domain" description="Histidine kinase" evidence="8">
    <location>
        <begin position="281"/>
        <end position="494"/>
    </location>
</feature>
<dbReference type="InterPro" id="IPR000700">
    <property type="entry name" value="PAS-assoc_C"/>
</dbReference>
<dbReference type="GO" id="GO:0000156">
    <property type="term" value="F:phosphorelay response regulator activity"/>
    <property type="evidence" value="ECO:0007669"/>
    <property type="project" value="TreeGrafter"/>
</dbReference>
<protein>
    <recommendedName>
        <fullName evidence="2">histidine kinase</fullName>
        <ecNumber evidence="2">2.7.13.3</ecNumber>
    </recommendedName>
</protein>
<dbReference type="AlphaFoldDB" id="A0A150RVF2"/>
<reference evidence="11 12" key="1">
    <citation type="submission" date="2014-02" db="EMBL/GenBank/DDBJ databases">
        <title>The small core and large imbalanced accessory genome model reveals a collaborative survival strategy of Sorangium cellulosum strains in nature.</title>
        <authorList>
            <person name="Han K."/>
            <person name="Peng R."/>
            <person name="Blom J."/>
            <person name="Li Y.-Z."/>
        </authorList>
    </citation>
    <scope>NUCLEOTIDE SEQUENCE [LARGE SCALE GENOMIC DNA]</scope>
    <source>
        <strain evidence="11 12">So0011-07</strain>
    </source>
</reference>
<dbReference type="Gene3D" id="1.10.287.130">
    <property type="match status" value="1"/>
</dbReference>
<dbReference type="InterPro" id="IPR004358">
    <property type="entry name" value="Sig_transdc_His_kin-like_C"/>
</dbReference>
<evidence type="ECO:0000259" key="10">
    <source>
        <dbReference type="PROSITE" id="PS50113"/>
    </source>
</evidence>
<evidence type="ECO:0000256" key="6">
    <source>
        <dbReference type="ARBA" id="ARBA00023136"/>
    </source>
</evidence>
<evidence type="ECO:0000256" key="2">
    <source>
        <dbReference type="ARBA" id="ARBA00012438"/>
    </source>
</evidence>
<evidence type="ECO:0000259" key="9">
    <source>
        <dbReference type="PROSITE" id="PS50112"/>
    </source>
</evidence>
<accession>A0A150RVF2</accession>
<dbReference type="PANTHER" id="PTHR42878:SF13">
    <property type="entry name" value="HISTIDINE KINASE"/>
    <property type="match status" value="1"/>
</dbReference>
<dbReference type="InterPro" id="IPR050351">
    <property type="entry name" value="BphY/WalK/GraS-like"/>
</dbReference>
<dbReference type="InterPro" id="IPR036890">
    <property type="entry name" value="HATPase_C_sf"/>
</dbReference>
<sequence>MTSPEDGSGDALDLYELAACGLLTTAADGTIQRVNRTMCGWTGFAAAELLGKRFQDLLTMGSKLFHHTHWMPLLQMQGSVAEVQLEMVRRDGRVLPVLVNAARRAPKPGAAPAVRPPVDVAVFIATDRRKYERELLFARRRAEELENEFRTLAENSPDVIARFDRAHRFVYLSPAAEGLTGKPVVDFIGKPIDQTGMASADTDAWVAAIDEAFAGRHGTLAFTYEVHGGHPREFQTRLVPERNTRGEIVTVLGLTRDVTGLRQQEREAQQRALLAEQLIGIVSHDLRNPLNAVLLGTQLLEDADAELQRVTTSRIAAAAHRANRLITDLLDFTQARLGGGLRVARREIHLHQVAADCLDEVMLAWPARQVEHRRTGDGLGVADPDRIAQILTNLVNNALTYGTPDQPVTVATAVLPGALEIQVHNAGRPIPPELQAKIFEPMQRGGAQARPGSRSVGLGLYIVREIASAHGGRVSVRSTEREGTTFVVVLPRAGGAGG</sequence>
<evidence type="ECO:0000256" key="7">
    <source>
        <dbReference type="SAM" id="Coils"/>
    </source>
</evidence>
<comment type="catalytic activity">
    <reaction evidence="1">
        <text>ATP + protein L-histidine = ADP + protein N-phospho-L-histidine.</text>
        <dbReference type="EC" id="2.7.13.3"/>
    </reaction>
</comment>
<dbReference type="CDD" id="cd00082">
    <property type="entry name" value="HisKA"/>
    <property type="match status" value="1"/>
</dbReference>
<dbReference type="InterPro" id="IPR036097">
    <property type="entry name" value="HisK_dim/P_sf"/>
</dbReference>
<dbReference type="InterPro" id="IPR005467">
    <property type="entry name" value="His_kinase_dom"/>
</dbReference>
<evidence type="ECO:0000259" key="8">
    <source>
        <dbReference type="PROSITE" id="PS50109"/>
    </source>
</evidence>
<dbReference type="Pfam" id="PF13426">
    <property type="entry name" value="PAS_9"/>
    <property type="match status" value="1"/>
</dbReference>
<name>A0A150RVF2_SORCE</name>
<dbReference type="InterPro" id="IPR003661">
    <property type="entry name" value="HisK_dim/P_dom"/>
</dbReference>
<evidence type="ECO:0000256" key="1">
    <source>
        <dbReference type="ARBA" id="ARBA00000085"/>
    </source>
</evidence>
<dbReference type="GO" id="GO:0000155">
    <property type="term" value="F:phosphorelay sensor kinase activity"/>
    <property type="evidence" value="ECO:0007669"/>
    <property type="project" value="InterPro"/>
</dbReference>
<comment type="caution">
    <text evidence="11">The sequence shown here is derived from an EMBL/GenBank/DDBJ whole genome shotgun (WGS) entry which is preliminary data.</text>
</comment>
<dbReference type="SMART" id="SM00091">
    <property type="entry name" value="PAS"/>
    <property type="match status" value="2"/>
</dbReference>
<dbReference type="InterPro" id="IPR000014">
    <property type="entry name" value="PAS"/>
</dbReference>
<dbReference type="SMART" id="SM00387">
    <property type="entry name" value="HATPase_c"/>
    <property type="match status" value="1"/>
</dbReference>
<dbReference type="GO" id="GO:0007234">
    <property type="term" value="P:osmosensory signaling via phosphorelay pathway"/>
    <property type="evidence" value="ECO:0007669"/>
    <property type="project" value="TreeGrafter"/>
</dbReference>